<reference evidence="1 2" key="2">
    <citation type="journal article" date="2011" name="J. Bacteriol.">
        <title>Complete genome sequence of the anaerobic, halophilic alkalithermophile Natranaerobius thermophilus JW/NM-WN-LF.</title>
        <authorList>
            <person name="Zhao B."/>
            <person name="Mesbah N.M."/>
            <person name="Dalin E."/>
            <person name="Goodwin L."/>
            <person name="Nolan M."/>
            <person name="Pitluck S."/>
            <person name="Chertkov O."/>
            <person name="Brettin T.S."/>
            <person name="Han J."/>
            <person name="Larimer F.W."/>
            <person name="Land M.L."/>
            <person name="Hauser L."/>
            <person name="Kyrpides N."/>
            <person name="Wiegel J."/>
        </authorList>
    </citation>
    <scope>NUCLEOTIDE SEQUENCE [LARGE SCALE GENOMIC DNA]</scope>
    <source>
        <strain evidence="2">ATCC BAA-1301 / DSM 18059 / JW/NM-WN-LF</strain>
    </source>
</reference>
<sequence>MLAEIKGKLDKRGSDIHERSEDKLTGDFFGSLRYLSFPKAMKQILTEMQILKKEANDIGRILESIDIEYWDDCIKFWYYHDEVGELDVLLSFEHLQIGIEVKYLSGLSSDDDISNDNEDHEEISINQLARQSRILNSIKDSEQSALLLFIAPEPYHYSTVEEVIQRNILREGVSIASLSWENINQTIKALLISDELNEFERLILTDINLLLEGRGLNRFRNFEFEANTVEESMYYYFKGASTREGITINFNVQTPIKRGEFYEFE</sequence>
<keyword evidence="2" id="KW-1185">Reference proteome</keyword>
<dbReference type="InParanoid" id="B2A1E3"/>
<evidence type="ECO:0000313" key="2">
    <source>
        <dbReference type="Proteomes" id="UP000001683"/>
    </source>
</evidence>
<name>B2A1E3_NATTJ</name>
<protein>
    <recommendedName>
        <fullName evidence="3">NERD domain-containing protein</fullName>
    </recommendedName>
</protein>
<gene>
    <name evidence="1" type="ordered locus">Nther_2520</name>
</gene>
<dbReference type="HOGENOM" id="CLU_1132323_0_0_9"/>
<evidence type="ECO:0008006" key="3">
    <source>
        <dbReference type="Google" id="ProtNLM"/>
    </source>
</evidence>
<dbReference type="OrthoDB" id="1934325at2"/>
<dbReference type="STRING" id="457570.Nther_2520"/>
<dbReference type="eggNOG" id="ENOG5032WT3">
    <property type="taxonomic scope" value="Bacteria"/>
</dbReference>
<accession>B2A1E3</accession>
<proteinExistence type="predicted"/>
<dbReference type="AlphaFoldDB" id="B2A1E3"/>
<dbReference type="Proteomes" id="UP000001683">
    <property type="component" value="Chromosome"/>
</dbReference>
<organism evidence="1 2">
    <name type="scientific">Natranaerobius thermophilus (strain ATCC BAA-1301 / DSM 18059 / JW/NM-WN-LF)</name>
    <dbReference type="NCBI Taxonomy" id="457570"/>
    <lineage>
        <taxon>Bacteria</taxon>
        <taxon>Bacillati</taxon>
        <taxon>Bacillota</taxon>
        <taxon>Clostridia</taxon>
        <taxon>Natranaerobiales</taxon>
        <taxon>Natranaerobiaceae</taxon>
        <taxon>Natranaerobius</taxon>
    </lineage>
</organism>
<dbReference type="KEGG" id="nth:Nther_2520"/>
<dbReference type="RefSeq" id="WP_012448925.1">
    <property type="nucleotide sequence ID" value="NC_010718.1"/>
</dbReference>
<reference evidence="1 2" key="1">
    <citation type="submission" date="2008-04" db="EMBL/GenBank/DDBJ databases">
        <title>Complete sequence of chromosome of Natranaerobius thermophilus JW/NM-WN-LF.</title>
        <authorList>
            <consortium name="US DOE Joint Genome Institute"/>
            <person name="Copeland A."/>
            <person name="Lucas S."/>
            <person name="Lapidus A."/>
            <person name="Glavina del Rio T."/>
            <person name="Dalin E."/>
            <person name="Tice H."/>
            <person name="Bruce D."/>
            <person name="Goodwin L."/>
            <person name="Pitluck S."/>
            <person name="Chertkov O."/>
            <person name="Brettin T."/>
            <person name="Detter J.C."/>
            <person name="Han C."/>
            <person name="Kuske C.R."/>
            <person name="Schmutz J."/>
            <person name="Larimer F."/>
            <person name="Land M."/>
            <person name="Hauser L."/>
            <person name="Kyrpides N."/>
            <person name="Lykidis A."/>
            <person name="Mesbah N.M."/>
            <person name="Wiegel J."/>
        </authorList>
    </citation>
    <scope>NUCLEOTIDE SEQUENCE [LARGE SCALE GENOMIC DNA]</scope>
    <source>
        <strain evidence="2">ATCC BAA-1301 / DSM 18059 / JW/NM-WN-LF</strain>
    </source>
</reference>
<evidence type="ECO:0000313" key="1">
    <source>
        <dbReference type="EMBL" id="ACB86081.1"/>
    </source>
</evidence>
<dbReference type="EMBL" id="CP001034">
    <property type="protein sequence ID" value="ACB86081.1"/>
    <property type="molecule type" value="Genomic_DNA"/>
</dbReference>